<dbReference type="OrthoDB" id="10263272at2759"/>
<name>A0A0L7R0T8_9HYME</name>
<gene>
    <name evidence="5" type="ORF">WH47_01048</name>
</gene>
<evidence type="ECO:0000256" key="1">
    <source>
        <dbReference type="ARBA" id="ARBA00022574"/>
    </source>
</evidence>
<keyword evidence="5" id="KW-0131">Cell cycle</keyword>
<feature type="compositionally biased region" description="Basic and acidic residues" evidence="4">
    <location>
        <begin position="104"/>
        <end position="117"/>
    </location>
</feature>
<dbReference type="GO" id="GO:0051301">
    <property type="term" value="P:cell division"/>
    <property type="evidence" value="ECO:0007669"/>
    <property type="project" value="UniProtKB-KW"/>
</dbReference>
<feature type="compositionally biased region" description="Basic and acidic residues" evidence="4">
    <location>
        <begin position="60"/>
        <end position="74"/>
    </location>
</feature>
<dbReference type="Gene3D" id="2.130.10.10">
    <property type="entry name" value="YVTN repeat-like/Quinoprotein amine dehydrogenase"/>
    <property type="match status" value="1"/>
</dbReference>
<reference evidence="5 6" key="1">
    <citation type="submission" date="2015-07" db="EMBL/GenBank/DDBJ databases">
        <title>The genome of Habropoda laboriosa.</title>
        <authorList>
            <person name="Pan H."/>
            <person name="Kapheim K."/>
        </authorList>
    </citation>
    <scope>NUCLEOTIDE SEQUENCE [LARGE SCALE GENOMIC DNA]</scope>
    <source>
        <strain evidence="5">0110345459</strain>
    </source>
</reference>
<dbReference type="GO" id="GO:1990757">
    <property type="term" value="F:ubiquitin ligase activator activity"/>
    <property type="evidence" value="ECO:0007669"/>
    <property type="project" value="TreeGrafter"/>
</dbReference>
<keyword evidence="6" id="KW-1185">Reference proteome</keyword>
<dbReference type="PANTHER" id="PTHR19918">
    <property type="entry name" value="CELL DIVISION CYCLE 20 CDC20 FIZZY -RELATED"/>
    <property type="match status" value="1"/>
</dbReference>
<feature type="compositionally biased region" description="Polar residues" evidence="4">
    <location>
        <begin position="118"/>
        <end position="127"/>
    </location>
</feature>
<dbReference type="InterPro" id="IPR036322">
    <property type="entry name" value="WD40_repeat_dom_sf"/>
</dbReference>
<protein>
    <submittedName>
        <fullName evidence="5">Cell division cycle protein 20 like protein</fullName>
    </submittedName>
</protein>
<evidence type="ECO:0000256" key="3">
    <source>
        <dbReference type="PROSITE-ProRule" id="PRU00221"/>
    </source>
</evidence>
<feature type="region of interest" description="Disordered" evidence="4">
    <location>
        <begin position="99"/>
        <end position="127"/>
    </location>
</feature>
<feature type="repeat" description="WD" evidence="3">
    <location>
        <begin position="403"/>
        <end position="434"/>
    </location>
</feature>
<evidence type="ECO:0000256" key="4">
    <source>
        <dbReference type="SAM" id="MobiDB-lite"/>
    </source>
</evidence>
<dbReference type="EMBL" id="KQ414669">
    <property type="protein sequence ID" value="KOC64464.1"/>
    <property type="molecule type" value="Genomic_DNA"/>
</dbReference>
<dbReference type="GO" id="GO:0031145">
    <property type="term" value="P:anaphase-promoting complex-dependent catabolic process"/>
    <property type="evidence" value="ECO:0007669"/>
    <property type="project" value="TreeGrafter"/>
</dbReference>
<dbReference type="SUPFAM" id="SSF50978">
    <property type="entry name" value="WD40 repeat-like"/>
    <property type="match status" value="1"/>
</dbReference>
<evidence type="ECO:0000256" key="2">
    <source>
        <dbReference type="ARBA" id="ARBA00022737"/>
    </source>
</evidence>
<evidence type="ECO:0000313" key="5">
    <source>
        <dbReference type="EMBL" id="KOC64464.1"/>
    </source>
</evidence>
<dbReference type="STRING" id="597456.A0A0L7R0T8"/>
<dbReference type="GO" id="GO:1905786">
    <property type="term" value="P:positive regulation of anaphase-promoting complex-dependent catabolic process"/>
    <property type="evidence" value="ECO:0007669"/>
    <property type="project" value="TreeGrafter"/>
</dbReference>
<dbReference type="AlphaFoldDB" id="A0A0L7R0T8"/>
<dbReference type="Pfam" id="PF00400">
    <property type="entry name" value="WD40"/>
    <property type="match status" value="2"/>
</dbReference>
<dbReference type="GO" id="GO:0010997">
    <property type="term" value="F:anaphase-promoting complex binding"/>
    <property type="evidence" value="ECO:0007669"/>
    <property type="project" value="InterPro"/>
</dbReference>
<evidence type="ECO:0000313" key="6">
    <source>
        <dbReference type="Proteomes" id="UP000053825"/>
    </source>
</evidence>
<dbReference type="PROSITE" id="PS50082">
    <property type="entry name" value="WD_REPEATS_2"/>
    <property type="match status" value="1"/>
</dbReference>
<keyword evidence="5" id="KW-0132">Cell division</keyword>
<accession>A0A0L7R0T8</accession>
<proteinExistence type="predicted"/>
<dbReference type="InterPro" id="IPR033010">
    <property type="entry name" value="Cdc20/Fizzy"/>
</dbReference>
<sequence length="560" mass="63210">MIRDKLARGPSTGSFAKPDTFAIKTALYTPRTAGLPGWTPSWNRKPNTCQIVARGPSLDAETRRDSPESYADAKTKSSSISIDAAVLSELQLRSWQSGNSLRRSRGEEKMVPLKSDKTAASSESTFQLAREERTKASTTHYQITTLKSAAQACNPCPSRIPTQICLDDRFIFRRYKYNFEAANYLLTKKTTTTLEENVLDVFKQGDVIPGMRQKQVLRCSHLSSENKLPGNLAGRPKELWDEEYFEDGMWKSKPRKRPLIGAMDSLLDMPGFQPLPRHHCRLLDWSSKNMIAAAIQDYVMFYDTHTPQIMEPVENVEVTNICAVKWNNAGNKLVICTLLSEIKLYCLETLKVIWTTMCNSSEYNSPCHVRCVCWYQDDQYIVTGCKGLITIYSTKKGIVVNSVMAHNTGLLTLVFSPNYEYLVSSATDMTVRIFRWSSLVLSLDITYYEPTRALAWHPYESALLCIGGGLGDASLSLWNVNKLDPVSYRHVDFQGAVENLAWNKISGELVVQWSHWTGQNRCTMMPVLASLDHIVDELPVDKDSQVHDITWNSDHTQLGT</sequence>
<dbReference type="InterPro" id="IPR001680">
    <property type="entry name" value="WD40_rpt"/>
</dbReference>
<keyword evidence="2" id="KW-0677">Repeat</keyword>
<dbReference type="InterPro" id="IPR015943">
    <property type="entry name" value="WD40/YVTN_repeat-like_dom_sf"/>
</dbReference>
<dbReference type="Proteomes" id="UP000053825">
    <property type="component" value="Unassembled WGS sequence"/>
</dbReference>
<keyword evidence="1 3" id="KW-0853">WD repeat</keyword>
<organism evidence="5 6">
    <name type="scientific">Habropoda laboriosa</name>
    <dbReference type="NCBI Taxonomy" id="597456"/>
    <lineage>
        <taxon>Eukaryota</taxon>
        <taxon>Metazoa</taxon>
        <taxon>Ecdysozoa</taxon>
        <taxon>Arthropoda</taxon>
        <taxon>Hexapoda</taxon>
        <taxon>Insecta</taxon>
        <taxon>Pterygota</taxon>
        <taxon>Neoptera</taxon>
        <taxon>Endopterygota</taxon>
        <taxon>Hymenoptera</taxon>
        <taxon>Apocrita</taxon>
        <taxon>Aculeata</taxon>
        <taxon>Apoidea</taxon>
        <taxon>Anthophila</taxon>
        <taxon>Apidae</taxon>
        <taxon>Habropoda</taxon>
    </lineage>
</organism>
<dbReference type="GO" id="GO:0005680">
    <property type="term" value="C:anaphase-promoting complex"/>
    <property type="evidence" value="ECO:0007669"/>
    <property type="project" value="TreeGrafter"/>
</dbReference>
<dbReference type="SMART" id="SM00320">
    <property type="entry name" value="WD40"/>
    <property type="match status" value="3"/>
</dbReference>
<dbReference type="PANTHER" id="PTHR19918:SF52">
    <property type="entry name" value="PROTEIN CORTEX"/>
    <property type="match status" value="1"/>
</dbReference>
<feature type="region of interest" description="Disordered" evidence="4">
    <location>
        <begin position="55"/>
        <end position="74"/>
    </location>
</feature>